<dbReference type="InterPro" id="IPR021607">
    <property type="entry name" value="DUF3224"/>
</dbReference>
<dbReference type="Gene3D" id="2.40.350.10">
    <property type="entry name" value="SO1590-like"/>
    <property type="match status" value="1"/>
</dbReference>
<keyword evidence="2" id="KW-1185">Reference proteome</keyword>
<name>A0A7W7PZX7_9PSEU</name>
<dbReference type="SUPFAM" id="SSF159238">
    <property type="entry name" value="SO1590-like"/>
    <property type="match status" value="1"/>
</dbReference>
<organism evidence="1 2">
    <name type="scientific">Actinophytocola algeriensis</name>
    <dbReference type="NCBI Taxonomy" id="1768010"/>
    <lineage>
        <taxon>Bacteria</taxon>
        <taxon>Bacillati</taxon>
        <taxon>Actinomycetota</taxon>
        <taxon>Actinomycetes</taxon>
        <taxon>Pseudonocardiales</taxon>
        <taxon>Pseudonocardiaceae</taxon>
    </lineage>
</organism>
<sequence length="136" mass="14303">MRAEGTFTAHEFTAVDAKPAFEVRTGTEVGVSTMEKRYAGQVDGRSATFFTAAFDQATGVGTYVAMESFDGSLRDVTGTFNFAHLASTRGADRIDEAFVIVPGSGTGGLTGIGGSGGLTVDADGTHRVWFDYTLEK</sequence>
<gene>
    <name evidence="1" type="ORF">FHR82_000503</name>
</gene>
<evidence type="ECO:0008006" key="3">
    <source>
        <dbReference type="Google" id="ProtNLM"/>
    </source>
</evidence>
<dbReference type="Proteomes" id="UP000520767">
    <property type="component" value="Unassembled WGS sequence"/>
</dbReference>
<dbReference type="EMBL" id="JACHJQ010000001">
    <property type="protein sequence ID" value="MBB4904293.1"/>
    <property type="molecule type" value="Genomic_DNA"/>
</dbReference>
<dbReference type="InterPro" id="IPR023159">
    <property type="entry name" value="SO1590-like_sf"/>
</dbReference>
<proteinExistence type="predicted"/>
<dbReference type="RefSeq" id="WP_311770834.1">
    <property type="nucleotide sequence ID" value="NZ_JACHJQ010000001.1"/>
</dbReference>
<dbReference type="Pfam" id="PF11528">
    <property type="entry name" value="DUF3224"/>
    <property type="match status" value="1"/>
</dbReference>
<reference evidence="1 2" key="1">
    <citation type="submission" date="2020-08" db="EMBL/GenBank/DDBJ databases">
        <title>Genomic Encyclopedia of Type Strains, Phase III (KMG-III): the genomes of soil and plant-associated and newly described type strains.</title>
        <authorList>
            <person name="Whitman W."/>
        </authorList>
    </citation>
    <scope>NUCLEOTIDE SEQUENCE [LARGE SCALE GENOMIC DNA]</scope>
    <source>
        <strain evidence="1 2">CECT 8960</strain>
    </source>
</reference>
<accession>A0A7W7PZX7</accession>
<dbReference type="AlphaFoldDB" id="A0A7W7PZX7"/>
<evidence type="ECO:0000313" key="1">
    <source>
        <dbReference type="EMBL" id="MBB4904293.1"/>
    </source>
</evidence>
<evidence type="ECO:0000313" key="2">
    <source>
        <dbReference type="Proteomes" id="UP000520767"/>
    </source>
</evidence>
<comment type="caution">
    <text evidence="1">The sequence shown here is derived from an EMBL/GenBank/DDBJ whole genome shotgun (WGS) entry which is preliminary data.</text>
</comment>
<protein>
    <recommendedName>
        <fullName evidence="3">DUF3224 domain-containing protein</fullName>
    </recommendedName>
</protein>